<dbReference type="Pfam" id="PF09867">
    <property type="entry name" value="TagF_N"/>
    <property type="match status" value="1"/>
</dbReference>
<name>A0A0B6RSV3_BURPL</name>
<dbReference type="EMBL" id="CP002581">
    <property type="protein sequence ID" value="AJK48392.1"/>
    <property type="molecule type" value="Genomic_DNA"/>
</dbReference>
<keyword evidence="3" id="KW-1185">Reference proteome</keyword>
<dbReference type="Gene3D" id="3.40.1730.10">
    <property type="entry name" value="pa0076 domain"/>
    <property type="match status" value="1"/>
</dbReference>
<gene>
    <name evidence="2" type="ORF">BGL_2c02960</name>
</gene>
<dbReference type="AlphaFoldDB" id="A0A0B6RSV3"/>
<dbReference type="RefSeq" id="WP_226993740.1">
    <property type="nucleotide sequence ID" value="NZ_CP002581.1"/>
</dbReference>
<dbReference type="Proteomes" id="UP000031838">
    <property type="component" value="Chromosome 2"/>
</dbReference>
<evidence type="ECO:0008006" key="4">
    <source>
        <dbReference type="Google" id="ProtNLM"/>
    </source>
</evidence>
<protein>
    <recommendedName>
        <fullName evidence="4">Type VI secretion system-associated protein TagF</fullName>
    </recommendedName>
</protein>
<dbReference type="NCBIfam" id="TIGR03373">
    <property type="entry name" value="VI_minor_4"/>
    <property type="match status" value="1"/>
</dbReference>
<reference evidence="2 3" key="2">
    <citation type="journal article" date="2016" name="Appl. Microbiol. Biotechnol.">
        <title>Mutations improving production and secretion of extracellular lipase by Burkholderia glumae PG1.</title>
        <authorList>
            <person name="Knapp A."/>
            <person name="Voget S."/>
            <person name="Gao R."/>
            <person name="Zaburannyi N."/>
            <person name="Krysciak D."/>
            <person name="Breuer M."/>
            <person name="Hauer B."/>
            <person name="Streit W.R."/>
            <person name="Muller R."/>
            <person name="Daniel R."/>
            <person name="Jaeger K.E."/>
        </authorList>
    </citation>
    <scope>NUCLEOTIDE SEQUENCE [LARGE SCALE GENOMIC DNA]</scope>
    <source>
        <strain evidence="2 3">PG1</strain>
    </source>
</reference>
<evidence type="ECO:0000313" key="2">
    <source>
        <dbReference type="EMBL" id="AJK48392.1"/>
    </source>
</evidence>
<dbReference type="HOGENOM" id="CLU_486342_0_0_4"/>
<organism evidence="2 3">
    <name type="scientific">Burkholderia plantarii</name>
    <dbReference type="NCBI Taxonomy" id="41899"/>
    <lineage>
        <taxon>Bacteria</taxon>
        <taxon>Pseudomonadati</taxon>
        <taxon>Pseudomonadota</taxon>
        <taxon>Betaproteobacteria</taxon>
        <taxon>Burkholderiales</taxon>
        <taxon>Burkholderiaceae</taxon>
        <taxon>Burkholderia</taxon>
    </lineage>
</organism>
<sequence length="695" mass="71300">MSGGVGFHGKLPGAGDFVKRRLPADFIEGWDRHFQRAMETGRRELGERWAQAWRDGPAWRFVLPPQVCGRGAWCGLVGPALDRLGRAFPMVLAAPCTGDVARILGNAAWFDALECVYRGAQADAASVETFDARVAALPPPLAGGADLSARWRALPWDEGQWRLDMPGAAAAGVMLVEAWRQLCLRPGPWCLWWTAGATRLLATRGLPRSHAALLAPAGLAGAARDGDLADLFAGGDSRASASVDVQADTIRADGIGGEAGAGGMAARVANGGRLADVVAHASAPVDAAAATIRADWLDGEASAGGTAKAVASGGRIETNMDSRLSALVDAMAATIRAGWLGGEAGADDMAKEVANGDRPASIVAHASAPVDAAAATIRADWLDGEANAGGTAKAVANGALFTDIDPHASKPASTATEAATIHADWLDDEAGIDGTATDAGNGGPPAGRLHAALPSSASRLGEHRPHSTAMPASADPRAPAVHDESACALWLDHGRTLVLSADDDAFDTTSAPAATRIAARAIRATAAAHATDPAGLPGALLTLHARLRATARATTPPENGAALVARFSGASVHLLRFGAAAVWHWRRGVLQAPFVERTAGAGGEFDDLLFGDAWLAMPGIGSAGEPDRDAATLHLEAGDRVLLLATRALLRLPRECLADALALPTCDDASAHLARRAGLAAPSAHWPLAVLGVHA</sequence>
<accession>A0A0B6RSV3</accession>
<dbReference type="InterPro" id="IPR038225">
    <property type="entry name" value="TagF_sf"/>
</dbReference>
<proteinExistence type="predicted"/>
<feature type="region of interest" description="Disordered" evidence="1">
    <location>
        <begin position="456"/>
        <end position="478"/>
    </location>
</feature>
<dbReference type="KEGG" id="bgp:BGL_2c02960"/>
<evidence type="ECO:0000256" key="1">
    <source>
        <dbReference type="SAM" id="MobiDB-lite"/>
    </source>
</evidence>
<evidence type="ECO:0000313" key="3">
    <source>
        <dbReference type="Proteomes" id="UP000031838"/>
    </source>
</evidence>
<dbReference type="InterPro" id="IPR017748">
    <property type="entry name" value="TagF"/>
</dbReference>
<reference evidence="3" key="1">
    <citation type="submission" date="2011-03" db="EMBL/GenBank/DDBJ databases">
        <authorList>
            <person name="Voget S."/>
            <person name="Streit W.R."/>
            <person name="Jaeger K.E."/>
            <person name="Daniel R."/>
        </authorList>
    </citation>
    <scope>NUCLEOTIDE SEQUENCE [LARGE SCALE GENOMIC DNA]</scope>
    <source>
        <strain evidence="3">PG1</strain>
    </source>
</reference>